<feature type="transmembrane region" description="Helical" evidence="13">
    <location>
        <begin position="12"/>
        <end position="33"/>
    </location>
</feature>
<comment type="cofactor">
    <cofactor evidence="1">
        <name>Zn(2+)</name>
        <dbReference type="ChEBI" id="CHEBI:29105"/>
    </cofactor>
</comment>
<evidence type="ECO:0000256" key="5">
    <source>
        <dbReference type="ARBA" id="ARBA00022670"/>
    </source>
</evidence>
<comment type="caution">
    <text evidence="15">The sequence shown here is derived from an EMBL/GenBank/DDBJ whole genome shotgun (WGS) entry which is preliminary data.</text>
</comment>
<feature type="domain" description="Peptidase M50" evidence="14">
    <location>
        <begin position="125"/>
        <end position="182"/>
    </location>
</feature>
<dbReference type="AlphaFoldDB" id="A0A1F7UNC1"/>
<feature type="transmembrane region" description="Helical" evidence="13">
    <location>
        <begin position="92"/>
        <end position="112"/>
    </location>
</feature>
<dbReference type="EMBL" id="MGEH01000015">
    <property type="protein sequence ID" value="OGL79208.1"/>
    <property type="molecule type" value="Genomic_DNA"/>
</dbReference>
<dbReference type="InterPro" id="IPR008915">
    <property type="entry name" value="Peptidase_M50"/>
</dbReference>
<evidence type="ECO:0000256" key="7">
    <source>
        <dbReference type="ARBA" id="ARBA00022723"/>
    </source>
</evidence>
<dbReference type="Pfam" id="PF02163">
    <property type="entry name" value="Peptidase_M50"/>
    <property type="match status" value="2"/>
</dbReference>
<dbReference type="GO" id="GO:0008237">
    <property type="term" value="F:metallopeptidase activity"/>
    <property type="evidence" value="ECO:0007669"/>
    <property type="project" value="UniProtKB-KW"/>
</dbReference>
<keyword evidence="6 13" id="KW-0812">Transmembrane</keyword>
<dbReference type="GO" id="GO:0046872">
    <property type="term" value="F:metal ion binding"/>
    <property type="evidence" value="ECO:0007669"/>
    <property type="project" value="UniProtKB-KW"/>
</dbReference>
<evidence type="ECO:0000256" key="12">
    <source>
        <dbReference type="ARBA" id="ARBA00023136"/>
    </source>
</evidence>
<protein>
    <recommendedName>
        <fullName evidence="14">Peptidase M50 domain-containing protein</fullName>
    </recommendedName>
</protein>
<feature type="domain" description="Peptidase M50" evidence="14">
    <location>
        <begin position="16"/>
        <end position="112"/>
    </location>
</feature>
<evidence type="ECO:0000256" key="3">
    <source>
        <dbReference type="ARBA" id="ARBA00007931"/>
    </source>
</evidence>
<evidence type="ECO:0000256" key="10">
    <source>
        <dbReference type="ARBA" id="ARBA00022989"/>
    </source>
</evidence>
<evidence type="ECO:0000313" key="15">
    <source>
        <dbReference type="EMBL" id="OGL79208.1"/>
    </source>
</evidence>
<feature type="transmembrane region" description="Helical" evidence="13">
    <location>
        <begin position="54"/>
        <end position="72"/>
    </location>
</feature>
<comment type="similarity">
    <text evidence="3">Belongs to the peptidase M50B family.</text>
</comment>
<organism evidence="15 16">
    <name type="scientific">Candidatus Uhrbacteria bacterium RIFCSPHIGHO2_12_FULL_60_25</name>
    <dbReference type="NCBI Taxonomy" id="1802399"/>
    <lineage>
        <taxon>Bacteria</taxon>
        <taxon>Candidatus Uhriibacteriota</taxon>
    </lineage>
</organism>
<dbReference type="GO" id="GO:0006508">
    <property type="term" value="P:proteolysis"/>
    <property type="evidence" value="ECO:0007669"/>
    <property type="project" value="UniProtKB-KW"/>
</dbReference>
<gene>
    <name evidence="15" type="ORF">A3E39_00295</name>
</gene>
<evidence type="ECO:0000313" key="16">
    <source>
        <dbReference type="Proteomes" id="UP000176603"/>
    </source>
</evidence>
<keyword evidence="12 13" id="KW-0472">Membrane</keyword>
<comment type="subcellular location">
    <subcellularLocation>
        <location evidence="2">Cell membrane</location>
        <topology evidence="2">Multi-pass membrane protein</topology>
    </subcellularLocation>
</comment>
<dbReference type="PANTHER" id="PTHR35864:SF1">
    <property type="entry name" value="ZINC METALLOPROTEASE YWHC-RELATED"/>
    <property type="match status" value="1"/>
</dbReference>
<reference evidence="15 16" key="1">
    <citation type="journal article" date="2016" name="Nat. Commun.">
        <title>Thousands of microbial genomes shed light on interconnected biogeochemical processes in an aquifer system.</title>
        <authorList>
            <person name="Anantharaman K."/>
            <person name="Brown C.T."/>
            <person name="Hug L.A."/>
            <person name="Sharon I."/>
            <person name="Castelle C.J."/>
            <person name="Probst A.J."/>
            <person name="Thomas B.C."/>
            <person name="Singh A."/>
            <person name="Wilkins M.J."/>
            <person name="Karaoz U."/>
            <person name="Brodie E.L."/>
            <person name="Williams K.H."/>
            <person name="Hubbard S.S."/>
            <person name="Banfield J.F."/>
        </authorList>
    </citation>
    <scope>NUCLEOTIDE SEQUENCE [LARGE SCALE GENOMIC DNA]</scope>
</reference>
<feature type="transmembrane region" description="Helical" evidence="13">
    <location>
        <begin position="178"/>
        <end position="199"/>
    </location>
</feature>
<keyword evidence="5" id="KW-0645">Protease</keyword>
<keyword evidence="11" id="KW-0482">Metalloprotease</keyword>
<proteinExistence type="inferred from homology"/>
<sequence>MLLSLLFSQPLLFAALILGIIVALSVHEFSHALMANWLGDRTAERMGRLTLNPLAHLDPVGFLMLLIAGFGYARPVPYNPASLKNPRVGSVLVGMAGPASNVIMATVFAFVIKAVYPSLGEENLLVQFLFFAAIINVNLAVFNLIPIPPLDGSKALLAVFSAPQYARFRYALETQGPFILIMLILVDSFSGVGIFSALFQTLGHGFFRLLGIEI</sequence>
<keyword evidence="10 13" id="KW-1133">Transmembrane helix</keyword>
<evidence type="ECO:0000256" key="2">
    <source>
        <dbReference type="ARBA" id="ARBA00004651"/>
    </source>
</evidence>
<dbReference type="CDD" id="cd06158">
    <property type="entry name" value="S2P-M50_like_1"/>
    <property type="match status" value="1"/>
</dbReference>
<evidence type="ECO:0000256" key="8">
    <source>
        <dbReference type="ARBA" id="ARBA00022801"/>
    </source>
</evidence>
<dbReference type="Proteomes" id="UP000176603">
    <property type="component" value="Unassembled WGS sequence"/>
</dbReference>
<keyword evidence="7" id="KW-0479">Metal-binding</keyword>
<dbReference type="PANTHER" id="PTHR35864">
    <property type="entry name" value="ZINC METALLOPROTEASE MJ0611-RELATED"/>
    <property type="match status" value="1"/>
</dbReference>
<name>A0A1F7UNC1_9BACT</name>
<evidence type="ECO:0000256" key="13">
    <source>
        <dbReference type="SAM" id="Phobius"/>
    </source>
</evidence>
<evidence type="ECO:0000256" key="6">
    <source>
        <dbReference type="ARBA" id="ARBA00022692"/>
    </source>
</evidence>
<dbReference type="InterPro" id="IPR052348">
    <property type="entry name" value="Metallopeptidase_M50B"/>
</dbReference>
<evidence type="ECO:0000256" key="9">
    <source>
        <dbReference type="ARBA" id="ARBA00022833"/>
    </source>
</evidence>
<evidence type="ECO:0000256" key="4">
    <source>
        <dbReference type="ARBA" id="ARBA00022475"/>
    </source>
</evidence>
<feature type="transmembrane region" description="Helical" evidence="13">
    <location>
        <begin position="124"/>
        <end position="145"/>
    </location>
</feature>
<keyword evidence="9" id="KW-0862">Zinc</keyword>
<keyword evidence="4" id="KW-1003">Cell membrane</keyword>
<evidence type="ECO:0000256" key="1">
    <source>
        <dbReference type="ARBA" id="ARBA00001947"/>
    </source>
</evidence>
<evidence type="ECO:0000259" key="14">
    <source>
        <dbReference type="Pfam" id="PF02163"/>
    </source>
</evidence>
<dbReference type="GO" id="GO:0005886">
    <property type="term" value="C:plasma membrane"/>
    <property type="evidence" value="ECO:0007669"/>
    <property type="project" value="UniProtKB-SubCell"/>
</dbReference>
<evidence type="ECO:0000256" key="11">
    <source>
        <dbReference type="ARBA" id="ARBA00023049"/>
    </source>
</evidence>
<dbReference type="InterPro" id="IPR044537">
    <property type="entry name" value="Rip2-like"/>
</dbReference>
<accession>A0A1F7UNC1</accession>
<keyword evidence="8" id="KW-0378">Hydrolase</keyword>
<dbReference type="STRING" id="1802399.A3E39_00295"/>